<keyword evidence="7" id="KW-0378">Hydrolase</keyword>
<comment type="catalytic activity">
    <reaction evidence="11">
        <text>1D-myo-inositol 1,2,4,5,6-pentakisphosphate + H2O = 1D-myo-inositol 1,2,5,6-tetrakisphosphate + phosphate</text>
        <dbReference type="Rhea" id="RHEA:77115"/>
        <dbReference type="ChEBI" id="CHEBI:15377"/>
        <dbReference type="ChEBI" id="CHEBI:43474"/>
        <dbReference type="ChEBI" id="CHEBI:57798"/>
        <dbReference type="ChEBI" id="CHEBI:195535"/>
        <dbReference type="EC" id="3.1.3.62"/>
    </reaction>
    <physiologicalReaction direction="left-to-right" evidence="11">
        <dbReference type="Rhea" id="RHEA:77116"/>
    </physiologicalReaction>
</comment>
<dbReference type="EMBL" id="FNUV01000003">
    <property type="protein sequence ID" value="SEF71164.1"/>
    <property type="molecule type" value="Genomic_DNA"/>
</dbReference>
<dbReference type="GO" id="GO:0034417">
    <property type="term" value="F:bisphosphoglycerate 3-phosphatase activity"/>
    <property type="evidence" value="ECO:0007669"/>
    <property type="project" value="UniProtKB-EC"/>
</dbReference>
<comment type="similarity">
    <text evidence="2">Belongs to the histidine acid phosphatase family. MINPP1 subfamily.</text>
</comment>
<evidence type="ECO:0000256" key="7">
    <source>
        <dbReference type="ARBA" id="ARBA00022801"/>
    </source>
</evidence>
<evidence type="ECO:0000313" key="15">
    <source>
        <dbReference type="EMBL" id="SEF71164.1"/>
    </source>
</evidence>
<feature type="chain" id="PRO_5009285839" description="Multiple inositol polyphosphate phosphatase 1" evidence="14">
    <location>
        <begin position="19"/>
        <end position="443"/>
    </location>
</feature>
<evidence type="ECO:0000256" key="4">
    <source>
        <dbReference type="ARBA" id="ARBA00013040"/>
    </source>
</evidence>
<reference evidence="15 16" key="1">
    <citation type="submission" date="2016-10" db="EMBL/GenBank/DDBJ databases">
        <authorList>
            <person name="de Groot N.N."/>
        </authorList>
    </citation>
    <scope>NUCLEOTIDE SEQUENCE [LARGE SCALE GENOMIC DNA]</scope>
    <source>
        <strain evidence="15 16">AR32</strain>
    </source>
</reference>
<dbReference type="PANTHER" id="PTHR20963:SF8">
    <property type="entry name" value="MULTIPLE INOSITOL POLYPHOSPHATE PHOSPHATASE 1"/>
    <property type="match status" value="1"/>
</dbReference>
<evidence type="ECO:0000256" key="2">
    <source>
        <dbReference type="ARBA" id="ARBA00008422"/>
    </source>
</evidence>
<comment type="catalytic activity">
    <reaction evidence="12">
        <text>1D-myo-inositol hexakisphosphate + H2O = 1D-myo-inositol 1,2,4,5,6-pentakisphosphate + phosphate</text>
        <dbReference type="Rhea" id="RHEA:16989"/>
        <dbReference type="ChEBI" id="CHEBI:15377"/>
        <dbReference type="ChEBI" id="CHEBI:43474"/>
        <dbReference type="ChEBI" id="CHEBI:57798"/>
        <dbReference type="ChEBI" id="CHEBI:58130"/>
        <dbReference type="EC" id="3.1.3.62"/>
    </reaction>
    <physiologicalReaction direction="left-to-right" evidence="12">
        <dbReference type="Rhea" id="RHEA:16990"/>
    </physiologicalReaction>
</comment>
<comment type="catalytic activity">
    <reaction evidence="10">
        <text>1D-myo-inositol 1,2,5,6-tetrakisphosphate + H2O = 1D-myo-inositol 1,2,6-trisphosphate + phosphate</text>
        <dbReference type="Rhea" id="RHEA:77119"/>
        <dbReference type="ChEBI" id="CHEBI:15377"/>
        <dbReference type="ChEBI" id="CHEBI:43474"/>
        <dbReference type="ChEBI" id="CHEBI:195535"/>
        <dbReference type="ChEBI" id="CHEBI:195537"/>
        <dbReference type="EC" id="3.1.3.62"/>
    </reaction>
    <physiologicalReaction direction="left-to-right" evidence="10">
        <dbReference type="Rhea" id="RHEA:77120"/>
    </physiologicalReaction>
</comment>
<dbReference type="Pfam" id="PF00328">
    <property type="entry name" value="His_Phos_2"/>
    <property type="match status" value="1"/>
</dbReference>
<evidence type="ECO:0000256" key="12">
    <source>
        <dbReference type="ARBA" id="ARBA00043691"/>
    </source>
</evidence>
<evidence type="ECO:0000256" key="13">
    <source>
        <dbReference type="ARBA" id="ARBA00043832"/>
    </source>
</evidence>
<gene>
    <name evidence="15" type="ORF">SAMN05216354_1300</name>
</gene>
<proteinExistence type="inferred from homology"/>
<evidence type="ECO:0000256" key="10">
    <source>
        <dbReference type="ARBA" id="ARBA00043668"/>
    </source>
</evidence>
<name>A0A1H5U804_XYLRU</name>
<dbReference type="EC" id="3.1.3.62" evidence="4"/>
<dbReference type="Gene3D" id="3.40.50.1240">
    <property type="entry name" value="Phosphoglycerate mutase-like"/>
    <property type="match status" value="1"/>
</dbReference>
<dbReference type="GO" id="GO:0016020">
    <property type="term" value="C:membrane"/>
    <property type="evidence" value="ECO:0007669"/>
    <property type="project" value="UniProtKB-SubCell"/>
</dbReference>
<evidence type="ECO:0000256" key="5">
    <source>
        <dbReference type="ARBA" id="ARBA00018097"/>
    </source>
</evidence>
<evidence type="ECO:0000256" key="3">
    <source>
        <dbReference type="ARBA" id="ARBA00012976"/>
    </source>
</evidence>
<evidence type="ECO:0000256" key="11">
    <source>
        <dbReference type="ARBA" id="ARBA00043671"/>
    </source>
</evidence>
<dbReference type="InterPro" id="IPR000560">
    <property type="entry name" value="His_Pase_clade-2"/>
</dbReference>
<dbReference type="PANTHER" id="PTHR20963">
    <property type="entry name" value="MULTIPLE INOSITOL POLYPHOSPHATE PHOSPHATASE-RELATED"/>
    <property type="match status" value="1"/>
</dbReference>
<dbReference type="SUPFAM" id="SSF53254">
    <property type="entry name" value="Phosphoglycerate mutase-like"/>
    <property type="match status" value="1"/>
</dbReference>
<evidence type="ECO:0000256" key="14">
    <source>
        <dbReference type="SAM" id="SignalP"/>
    </source>
</evidence>
<dbReference type="AlphaFoldDB" id="A0A1H5U804"/>
<organism evidence="15 16">
    <name type="scientific">Xylanibacter ruminicola</name>
    <name type="common">Prevotella ruminicola</name>
    <dbReference type="NCBI Taxonomy" id="839"/>
    <lineage>
        <taxon>Bacteria</taxon>
        <taxon>Pseudomonadati</taxon>
        <taxon>Bacteroidota</taxon>
        <taxon>Bacteroidia</taxon>
        <taxon>Bacteroidales</taxon>
        <taxon>Prevotellaceae</taxon>
        <taxon>Xylanibacter</taxon>
    </lineage>
</organism>
<evidence type="ECO:0000313" key="16">
    <source>
        <dbReference type="Proteomes" id="UP000236735"/>
    </source>
</evidence>
<sequence>MRFITLTIMSLTAGIWFATPAKSQTSKAELMAHMELASGNYCNYPLPTKQITPAPDGYEPFYVSHYGRHGARYMTGSKHFKYVIGKMDSAQTKGWLTEKGEEILARVKVAAADAWHRDGDLTRLGARQHQGIARRLSQNYPELLMQPITVKANSSTVRRCMLSMANFCQELKALNPQLNVTMDASEHDMYYLIPNDSIFIPGKGCDNALYEKLDSFRHEKLNGRRQIALLFKDPKAVEGWIDGYKFCDALWNIVSDMECLPELGLKFNDLFTDDELIDGFFVYNASWCLWEGLMPGSRPNYYAIYPLLKNFLDEADLIIASGEKQVRLRFGHDSVVLPFSFILGVNEAIHGTQNMDNLHNTFSIIRLIPMAGNVQIIFFRKQGSDDILVKFLMNENETSIPIKTDCYPFYHWKDVSAYYRNILKEANMRYKTQDEYEDEEDSD</sequence>
<dbReference type="EC" id="3.1.3.80" evidence="3"/>
<keyword evidence="8" id="KW-0472">Membrane</keyword>
<evidence type="ECO:0000256" key="9">
    <source>
        <dbReference type="ARBA" id="ARBA00031642"/>
    </source>
</evidence>
<evidence type="ECO:0000256" key="1">
    <source>
        <dbReference type="ARBA" id="ARBA00004370"/>
    </source>
</evidence>
<keyword evidence="6 14" id="KW-0732">Signal</keyword>
<dbReference type="Proteomes" id="UP000236735">
    <property type="component" value="Unassembled WGS sequence"/>
</dbReference>
<evidence type="ECO:0000256" key="6">
    <source>
        <dbReference type="ARBA" id="ARBA00022729"/>
    </source>
</evidence>
<comment type="catalytic activity">
    <reaction evidence="13">
        <text>(2R)-2,3-bisphosphoglycerate + H2O = (2R)-2-phosphoglycerate + phosphate</text>
        <dbReference type="Rhea" id="RHEA:27381"/>
        <dbReference type="ChEBI" id="CHEBI:15377"/>
        <dbReference type="ChEBI" id="CHEBI:43474"/>
        <dbReference type="ChEBI" id="CHEBI:58248"/>
        <dbReference type="ChEBI" id="CHEBI:58289"/>
        <dbReference type="EC" id="3.1.3.80"/>
    </reaction>
    <physiologicalReaction direction="left-to-right" evidence="13">
        <dbReference type="Rhea" id="RHEA:27382"/>
    </physiologicalReaction>
</comment>
<comment type="subcellular location">
    <subcellularLocation>
        <location evidence="1">Membrane</location>
    </subcellularLocation>
</comment>
<protein>
    <recommendedName>
        <fullName evidence="5">Multiple inositol polyphosphate phosphatase 1</fullName>
        <ecNumber evidence="4">3.1.3.62</ecNumber>
        <ecNumber evidence="3">3.1.3.80</ecNumber>
    </recommendedName>
    <alternativeName>
        <fullName evidence="9">2,3-bisphosphoglycerate 3-phosphatase</fullName>
    </alternativeName>
</protein>
<accession>A0A1H5U804</accession>
<feature type="signal peptide" evidence="14">
    <location>
        <begin position="1"/>
        <end position="18"/>
    </location>
</feature>
<evidence type="ECO:0000256" key="8">
    <source>
        <dbReference type="ARBA" id="ARBA00023136"/>
    </source>
</evidence>
<dbReference type="InterPro" id="IPR029033">
    <property type="entry name" value="His_PPase_superfam"/>
</dbReference>